<gene>
    <name evidence="1" type="ORF">DB313_05370</name>
</gene>
<keyword evidence="1" id="KW-0614">Plasmid</keyword>
<reference evidence="1 2" key="1">
    <citation type="journal article" date="2018" name="Infect. Genet. Evol.">
        <title>Genome-wide analysis of Borrelia turcica and 'Candidatus Borrelia tachyglossi' shows relapsing fever-like genomes with unique genomic links to Lyme disease Borrelia.</title>
        <authorList>
            <person name="Gofton A.W."/>
            <person name="Margos G."/>
            <person name="Fingerle V."/>
            <person name="Hepner S."/>
            <person name="Loh S.M."/>
            <person name="Ryan U."/>
            <person name="Irwin P."/>
            <person name="Oskam C.L."/>
        </authorList>
    </citation>
    <scope>NUCLEOTIDE SEQUENCE [LARGE SCALE GENOMIC DNA]</scope>
    <source>
        <strain evidence="1 2">IST7</strain>
        <plasmid evidence="1">lp32-A</plasmid>
    </source>
</reference>
<geneLocation type="plasmid" evidence="2">
    <name>lp32-a</name>
</geneLocation>
<dbReference type="AlphaFoldDB" id="A0A386PQL1"/>
<organism evidence="1 2">
    <name type="scientific">Borrelia turcica IST7</name>
    <dbReference type="NCBI Taxonomy" id="1104446"/>
    <lineage>
        <taxon>Bacteria</taxon>
        <taxon>Pseudomonadati</taxon>
        <taxon>Spirochaetota</taxon>
        <taxon>Spirochaetia</taxon>
        <taxon>Spirochaetales</taxon>
        <taxon>Borreliaceae</taxon>
        <taxon>Borrelia</taxon>
    </lineage>
</organism>
<dbReference type="RefSeq" id="WP_120104851.1">
    <property type="nucleotide sequence ID" value="NZ_CP028886.1"/>
</dbReference>
<proteinExistence type="predicted"/>
<dbReference type="Proteomes" id="UP000275571">
    <property type="component" value="Plasmid lp32-A"/>
</dbReference>
<protein>
    <submittedName>
        <fullName evidence="1">Uncharacterized protein</fullName>
    </submittedName>
</protein>
<keyword evidence="2" id="KW-1185">Reference proteome</keyword>
<accession>A0A386PQL1</accession>
<dbReference type="KEGG" id="btur:DB313_05370"/>
<evidence type="ECO:0000313" key="1">
    <source>
        <dbReference type="EMBL" id="AYE36930.1"/>
    </source>
</evidence>
<evidence type="ECO:0000313" key="2">
    <source>
        <dbReference type="Proteomes" id="UP000275571"/>
    </source>
</evidence>
<dbReference type="EMBL" id="CP028886">
    <property type="protein sequence ID" value="AYE36930.1"/>
    <property type="molecule type" value="Genomic_DNA"/>
</dbReference>
<name>A0A386PQL1_9SPIR</name>
<sequence>MANSNAREQNTNDNNFTNKFIDEIKSIDKYLSGNIIDDKTYKLRLNGRAKAFLQNINLLLA</sequence>